<dbReference type="Proteomes" id="UP001141259">
    <property type="component" value="Unassembled WGS sequence"/>
</dbReference>
<reference evidence="3" key="1">
    <citation type="submission" date="2022-08" db="EMBL/GenBank/DDBJ databases">
        <authorList>
            <person name="Tistechok S."/>
            <person name="Samborskyy M."/>
            <person name="Roman I."/>
        </authorList>
    </citation>
    <scope>NUCLEOTIDE SEQUENCE</scope>
    <source>
        <strain evidence="3">DSM 103496</strain>
    </source>
</reference>
<dbReference type="Pfam" id="PF14242">
    <property type="entry name" value="DUF4342"/>
    <property type="match status" value="1"/>
</dbReference>
<evidence type="ECO:0000256" key="1">
    <source>
        <dbReference type="SAM" id="Phobius"/>
    </source>
</evidence>
<gene>
    <name evidence="3" type="ORF">NZH93_00030</name>
</gene>
<dbReference type="InterPro" id="IPR025642">
    <property type="entry name" value="DUF4342"/>
</dbReference>
<sequence>MTVTNNRTTTTSERVRGHALVAKVKELIHEGNVRRIVVKDDHGHTIVEIPVTAGVVAAIAAPVVTAVAAIAVLAKEWSIEVERVKPPIVTGPEQRSPEEEG</sequence>
<comment type="caution">
    <text evidence="3">The sequence shown here is derived from an EMBL/GenBank/DDBJ whole genome shotgun (WGS) entry which is preliminary data.</text>
</comment>
<dbReference type="EMBL" id="JANYMP010000001">
    <property type="protein sequence ID" value="MCS7475224.1"/>
    <property type="molecule type" value="Genomic_DNA"/>
</dbReference>
<keyword evidence="1" id="KW-1133">Transmembrane helix</keyword>
<proteinExistence type="predicted"/>
<evidence type="ECO:0000259" key="2">
    <source>
        <dbReference type="Pfam" id="PF14242"/>
    </source>
</evidence>
<protein>
    <submittedName>
        <fullName evidence="3">DUF4342 domain-containing protein</fullName>
    </submittedName>
</protein>
<evidence type="ECO:0000313" key="4">
    <source>
        <dbReference type="Proteomes" id="UP001141259"/>
    </source>
</evidence>
<keyword evidence="1" id="KW-0812">Transmembrane</keyword>
<dbReference type="RefSeq" id="WP_259620751.1">
    <property type="nucleotide sequence ID" value="NZ_JANYMP010000001.1"/>
</dbReference>
<accession>A0A9X2VFJ7</accession>
<organism evidence="3 4">
    <name type="scientific">Umezawaea endophytica</name>
    <dbReference type="NCBI Taxonomy" id="1654476"/>
    <lineage>
        <taxon>Bacteria</taxon>
        <taxon>Bacillati</taxon>
        <taxon>Actinomycetota</taxon>
        <taxon>Actinomycetes</taxon>
        <taxon>Pseudonocardiales</taxon>
        <taxon>Pseudonocardiaceae</taxon>
        <taxon>Umezawaea</taxon>
    </lineage>
</organism>
<feature type="transmembrane region" description="Helical" evidence="1">
    <location>
        <begin position="49"/>
        <end position="74"/>
    </location>
</feature>
<keyword evidence="1" id="KW-0472">Membrane</keyword>
<evidence type="ECO:0000313" key="3">
    <source>
        <dbReference type="EMBL" id="MCS7475224.1"/>
    </source>
</evidence>
<dbReference type="AlphaFoldDB" id="A0A9X2VFJ7"/>
<feature type="domain" description="DUF4342" evidence="2">
    <location>
        <begin position="7"/>
        <end position="83"/>
    </location>
</feature>
<keyword evidence="4" id="KW-1185">Reference proteome</keyword>
<name>A0A9X2VFJ7_9PSEU</name>